<dbReference type="RefSeq" id="WP_103966330.1">
    <property type="nucleotide sequence ID" value="NZ_FNUX01000009.1"/>
</dbReference>
<protein>
    <recommendedName>
        <fullName evidence="4">Peptidase propeptide and YPEB domain-containing protein</fullName>
    </recommendedName>
</protein>
<evidence type="ECO:0008006" key="4">
    <source>
        <dbReference type="Google" id="ProtNLM"/>
    </source>
</evidence>
<accession>A0A1H5UVP4</accession>
<name>A0A1H5UVP4_9PROT</name>
<gene>
    <name evidence="2" type="ORF">SAMN05216334_10962</name>
</gene>
<organism evidence="2 3">
    <name type="scientific">Nitrosomonas ureae</name>
    <dbReference type="NCBI Taxonomy" id="44577"/>
    <lineage>
        <taxon>Bacteria</taxon>
        <taxon>Pseudomonadati</taxon>
        <taxon>Pseudomonadota</taxon>
        <taxon>Betaproteobacteria</taxon>
        <taxon>Nitrosomonadales</taxon>
        <taxon>Nitrosomonadaceae</taxon>
        <taxon>Nitrosomonas</taxon>
    </lineage>
</organism>
<dbReference type="Proteomes" id="UP000236753">
    <property type="component" value="Unassembled WGS sequence"/>
</dbReference>
<dbReference type="OrthoDB" id="8547939at2"/>
<evidence type="ECO:0000256" key="1">
    <source>
        <dbReference type="SAM" id="SignalP"/>
    </source>
</evidence>
<evidence type="ECO:0000313" key="3">
    <source>
        <dbReference type="Proteomes" id="UP000236753"/>
    </source>
</evidence>
<dbReference type="AlphaFoldDB" id="A0A1H5UVP4"/>
<evidence type="ECO:0000313" key="2">
    <source>
        <dbReference type="EMBL" id="SEF78511.1"/>
    </source>
</evidence>
<keyword evidence="1" id="KW-0732">Signal</keyword>
<feature type="signal peptide" evidence="1">
    <location>
        <begin position="1"/>
        <end position="23"/>
    </location>
</feature>
<reference evidence="2 3" key="1">
    <citation type="submission" date="2016-10" db="EMBL/GenBank/DDBJ databases">
        <authorList>
            <person name="de Groot N.N."/>
        </authorList>
    </citation>
    <scope>NUCLEOTIDE SEQUENCE [LARGE SCALE GENOMIC DNA]</scope>
    <source>
        <strain evidence="2 3">Nm13</strain>
    </source>
</reference>
<proteinExistence type="predicted"/>
<dbReference type="EMBL" id="FNUX01000009">
    <property type="protein sequence ID" value="SEF78511.1"/>
    <property type="molecule type" value="Genomic_DNA"/>
</dbReference>
<sequence length="99" mass="10893">MNREWKVLVMMMALIAPSTLALADWQNNLANYHRISTGNGTAAGITEQKAIIIAQQHFKGRVLAINQVDHTYRIKILSDQGAIQTVLINAQDGSVIVAH</sequence>
<feature type="chain" id="PRO_5009286563" description="Peptidase propeptide and YPEB domain-containing protein" evidence="1">
    <location>
        <begin position="24"/>
        <end position="99"/>
    </location>
</feature>